<evidence type="ECO:0000313" key="2">
    <source>
        <dbReference type="Proteomes" id="UP001338125"/>
    </source>
</evidence>
<evidence type="ECO:0000313" key="1">
    <source>
        <dbReference type="EMBL" id="KAK5994511.1"/>
    </source>
</evidence>
<accession>A0ABR0SQR2</accession>
<comment type="caution">
    <text evidence="1">The sequence shown here is derived from an EMBL/GenBank/DDBJ whole genome shotgun (WGS) entry which is preliminary data.</text>
</comment>
<reference evidence="1 2" key="1">
    <citation type="submission" date="2024-01" db="EMBL/GenBank/DDBJ databases">
        <title>Complete genome of Cladobotryum mycophilum ATHUM6906.</title>
        <authorList>
            <person name="Christinaki A.C."/>
            <person name="Myridakis A.I."/>
            <person name="Kouvelis V.N."/>
        </authorList>
    </citation>
    <scope>NUCLEOTIDE SEQUENCE [LARGE SCALE GENOMIC DNA]</scope>
    <source>
        <strain evidence="1 2">ATHUM6906</strain>
    </source>
</reference>
<proteinExistence type="predicted"/>
<gene>
    <name evidence="1" type="ORF">PT974_04988</name>
</gene>
<sequence>MVWYIYQSRAKSANERPPQQDIDFSQDQLGRVSIDESVMDVLDEKTLFPG</sequence>
<dbReference type="EMBL" id="JAVFKD010000010">
    <property type="protein sequence ID" value="KAK5994511.1"/>
    <property type="molecule type" value="Genomic_DNA"/>
</dbReference>
<dbReference type="Proteomes" id="UP001338125">
    <property type="component" value="Unassembled WGS sequence"/>
</dbReference>
<keyword evidence="2" id="KW-1185">Reference proteome</keyword>
<organism evidence="1 2">
    <name type="scientific">Cladobotryum mycophilum</name>
    <dbReference type="NCBI Taxonomy" id="491253"/>
    <lineage>
        <taxon>Eukaryota</taxon>
        <taxon>Fungi</taxon>
        <taxon>Dikarya</taxon>
        <taxon>Ascomycota</taxon>
        <taxon>Pezizomycotina</taxon>
        <taxon>Sordariomycetes</taxon>
        <taxon>Hypocreomycetidae</taxon>
        <taxon>Hypocreales</taxon>
        <taxon>Hypocreaceae</taxon>
        <taxon>Cladobotryum</taxon>
    </lineage>
</organism>
<name>A0ABR0SQR2_9HYPO</name>
<protein>
    <submittedName>
        <fullName evidence="1">Uncharacterized protein</fullName>
    </submittedName>
</protein>